<protein>
    <submittedName>
        <fullName evidence="2">DUF2177 family protein</fullName>
    </submittedName>
</protein>
<dbReference type="RefSeq" id="WP_176531438.1">
    <property type="nucleotide sequence ID" value="NZ_CP088022.1"/>
</dbReference>
<comment type="caution">
    <text evidence="2">The sequence shown here is derived from an EMBL/GenBank/DDBJ whole genome shotgun (WGS) entry which is preliminary data.</text>
</comment>
<accession>A0A973WP40</accession>
<dbReference type="Pfam" id="PF09945">
    <property type="entry name" value="DUF2177"/>
    <property type="match status" value="1"/>
</dbReference>
<organism evidence="2">
    <name type="scientific">Bradyrhizobium quebecense</name>
    <dbReference type="NCBI Taxonomy" id="2748629"/>
    <lineage>
        <taxon>Bacteria</taxon>
        <taxon>Pseudomonadati</taxon>
        <taxon>Pseudomonadota</taxon>
        <taxon>Alphaproteobacteria</taxon>
        <taxon>Hyphomicrobiales</taxon>
        <taxon>Nitrobacteraceae</taxon>
        <taxon>Bradyrhizobium</taxon>
    </lineage>
</organism>
<proteinExistence type="predicted"/>
<dbReference type="AlphaFoldDB" id="A0A973WP40"/>
<keyword evidence="1" id="KW-1133">Transmembrane helix</keyword>
<feature type="transmembrane region" description="Helical" evidence="1">
    <location>
        <begin position="110"/>
        <end position="132"/>
    </location>
</feature>
<feature type="transmembrane region" description="Helical" evidence="1">
    <location>
        <begin position="44"/>
        <end position="64"/>
    </location>
</feature>
<feature type="transmembrane region" description="Helical" evidence="1">
    <location>
        <begin position="71"/>
        <end position="90"/>
    </location>
</feature>
<dbReference type="InterPro" id="IPR018687">
    <property type="entry name" value="DUF2177_membr"/>
</dbReference>
<dbReference type="EMBL" id="JABWSX010000001">
    <property type="protein sequence ID" value="NVL07821.1"/>
    <property type="molecule type" value="Genomic_DNA"/>
</dbReference>
<keyword evidence="1" id="KW-0812">Transmembrane</keyword>
<keyword evidence="1" id="KW-0472">Membrane</keyword>
<name>A0A973WP40_9BRAD</name>
<feature type="transmembrane region" description="Helical" evidence="1">
    <location>
        <begin position="5"/>
        <end position="24"/>
    </location>
</feature>
<evidence type="ECO:0000313" key="2">
    <source>
        <dbReference type="EMBL" id="NVL07821.1"/>
    </source>
</evidence>
<evidence type="ECO:0000256" key="1">
    <source>
        <dbReference type="SAM" id="Phobius"/>
    </source>
</evidence>
<reference evidence="2" key="1">
    <citation type="submission" date="2020-06" db="EMBL/GenBank/DDBJ databases">
        <title>Whole Genome Sequence of Bradyrhizobium sp. Strain 66S1MB.</title>
        <authorList>
            <person name="Bromfield E."/>
            <person name="Cloutier S."/>
        </authorList>
    </citation>
    <scope>NUCLEOTIDE SEQUENCE</scope>
    <source>
        <strain evidence="2">66S1MB</strain>
    </source>
</reference>
<gene>
    <name evidence="2" type="ORF">HU230_19150</name>
</gene>
<sequence>MTYLYAYLSTLIVFLLCDMAWLGTMASRLYRPTLGDILSTEVNLPPAIAFYLIYPIGLVVFAVLPAIRSESLAQAALSGALFGFFSYMTYDLTNQATVRNWTFQLTLLDLTWGTLLGTMSATAACLITARLAA</sequence>